<sequence>MATSILIAKLIGPILLVAAITMLTNAKDLQEMAREFLRHRALIYVSGVLAMLGGLAIVNNHNSWIMDWPVIITLFGWAMIIGGAARMALPSAVRSIGGAMMENLAMIRVSGAAWALAGAFLTYKGYF</sequence>
<keyword evidence="1" id="KW-1133">Transmembrane helix</keyword>
<evidence type="ECO:0000256" key="1">
    <source>
        <dbReference type="SAM" id="Phobius"/>
    </source>
</evidence>
<feature type="transmembrane region" description="Helical" evidence="1">
    <location>
        <begin position="105"/>
        <end position="123"/>
    </location>
</feature>
<evidence type="ECO:0000313" key="2">
    <source>
        <dbReference type="EMBL" id="VAW11134.1"/>
    </source>
</evidence>
<organism evidence="2">
    <name type="scientific">hydrothermal vent metagenome</name>
    <dbReference type="NCBI Taxonomy" id="652676"/>
    <lineage>
        <taxon>unclassified sequences</taxon>
        <taxon>metagenomes</taxon>
        <taxon>ecological metagenomes</taxon>
    </lineage>
</organism>
<gene>
    <name evidence="2" type="ORF">MNBD_ALPHA09-895</name>
</gene>
<keyword evidence="1" id="KW-0472">Membrane</keyword>
<reference evidence="2" key="1">
    <citation type="submission" date="2018-06" db="EMBL/GenBank/DDBJ databases">
        <authorList>
            <person name="Zhirakovskaya E."/>
        </authorList>
    </citation>
    <scope>NUCLEOTIDE SEQUENCE</scope>
</reference>
<keyword evidence="1" id="KW-0812">Transmembrane</keyword>
<proteinExistence type="predicted"/>
<feature type="transmembrane region" description="Helical" evidence="1">
    <location>
        <begin position="70"/>
        <end position="93"/>
    </location>
</feature>
<dbReference type="EMBL" id="UOEM01000029">
    <property type="protein sequence ID" value="VAW11134.1"/>
    <property type="molecule type" value="Genomic_DNA"/>
</dbReference>
<protein>
    <submittedName>
        <fullName evidence="2">Uncharacterized protein</fullName>
    </submittedName>
</protein>
<feature type="transmembrane region" description="Helical" evidence="1">
    <location>
        <begin position="6"/>
        <end position="29"/>
    </location>
</feature>
<accession>A0A3B0TR68</accession>
<dbReference type="AlphaFoldDB" id="A0A3B0TR68"/>
<name>A0A3B0TR68_9ZZZZ</name>
<feature type="transmembrane region" description="Helical" evidence="1">
    <location>
        <begin position="41"/>
        <end position="58"/>
    </location>
</feature>